<dbReference type="AlphaFoldDB" id="A0A857D0W2"/>
<dbReference type="Proteomes" id="UP000438345">
    <property type="component" value="Chromosome"/>
</dbReference>
<sequence>MAISFGGAGSYWSYWWGDDWYYHRTVVSDNASDTLRGWNGWNDYLIGNGGNDDLIGYSGRDILQGSSNFSSSNNEIDILNGSWQNTTGDGESDLFVLGTPSGNLYRGTGFAIIKNFELGLDTIQLKAGSGGNYGTGIIVEKQRHTLMGGGTSATDTLIKNASGNLLAVIQDQAYSFDDLSHSFELV</sequence>
<dbReference type="InterPro" id="IPR011049">
    <property type="entry name" value="Serralysin-like_metalloprot_C"/>
</dbReference>
<protein>
    <recommendedName>
        <fullName evidence="3">Calcium-binding protein</fullName>
    </recommendedName>
</protein>
<name>A0A857D0W2_MICAE</name>
<evidence type="ECO:0000313" key="2">
    <source>
        <dbReference type="Proteomes" id="UP000438345"/>
    </source>
</evidence>
<accession>A0A857D0W2</accession>
<dbReference type="RefSeq" id="WP_158199265.1">
    <property type="nucleotide sequence ID" value="NZ_CP046973.1"/>
</dbReference>
<evidence type="ECO:0000313" key="1">
    <source>
        <dbReference type="EMBL" id="QGZ89203.1"/>
    </source>
</evidence>
<proteinExistence type="predicted"/>
<gene>
    <name evidence="1" type="ORF">GQR42_06025</name>
</gene>
<dbReference type="Gene3D" id="2.150.10.10">
    <property type="entry name" value="Serralysin-like metalloprotease, C-terminal"/>
    <property type="match status" value="1"/>
</dbReference>
<dbReference type="SUPFAM" id="SSF51120">
    <property type="entry name" value="beta-Roll"/>
    <property type="match status" value="1"/>
</dbReference>
<dbReference type="EMBL" id="CP046973">
    <property type="protein sequence ID" value="QGZ89203.1"/>
    <property type="molecule type" value="Genomic_DNA"/>
</dbReference>
<organism evidence="1 2">
    <name type="scientific">Microcystis aeruginosa FD4</name>
    <dbReference type="NCBI Taxonomy" id="2686288"/>
    <lineage>
        <taxon>Bacteria</taxon>
        <taxon>Bacillati</taxon>
        <taxon>Cyanobacteriota</taxon>
        <taxon>Cyanophyceae</taxon>
        <taxon>Oscillatoriophycideae</taxon>
        <taxon>Chroococcales</taxon>
        <taxon>Microcystaceae</taxon>
        <taxon>Microcystis</taxon>
    </lineage>
</organism>
<evidence type="ECO:0008006" key="3">
    <source>
        <dbReference type="Google" id="ProtNLM"/>
    </source>
</evidence>
<reference evidence="1 2" key="1">
    <citation type="submission" date="2019-12" db="EMBL/GenBank/DDBJ databases">
        <title>Complete genome sequence of Microcystis aeruginosa strain FD4.</title>
        <authorList>
            <person name="Urakawa H."/>
        </authorList>
    </citation>
    <scope>NUCLEOTIDE SEQUENCE [LARGE SCALE GENOMIC DNA]</scope>
    <source>
        <strain evidence="1 2">FD4</strain>
    </source>
</reference>